<gene>
    <name evidence="1" type="ORF">AV649_18745</name>
</gene>
<accession>A0A0J5SEM0</accession>
<reference evidence="2" key="1">
    <citation type="submission" date="2016-01" db="EMBL/GenBank/DDBJ databases">
        <title>Whole genome sequencing of Bhargavaea cecembensis T14.</title>
        <authorList>
            <person name="Hong K.W."/>
        </authorList>
    </citation>
    <scope>NUCLEOTIDE SEQUENCE [LARGE SCALE GENOMIC DNA]</scope>
    <source>
        <strain evidence="2">M19</strain>
    </source>
</reference>
<comment type="caution">
    <text evidence="1">The sequence shown here is derived from an EMBL/GenBank/DDBJ whole genome shotgun (WGS) entry which is preliminary data.</text>
</comment>
<dbReference type="OrthoDB" id="2922385at2"/>
<evidence type="ECO:0000313" key="1">
    <source>
        <dbReference type="EMBL" id="KZE48944.1"/>
    </source>
</evidence>
<organism evidence="1 2">
    <name type="scientific">Rossellomorea marisflavi</name>
    <dbReference type="NCBI Taxonomy" id="189381"/>
    <lineage>
        <taxon>Bacteria</taxon>
        <taxon>Bacillati</taxon>
        <taxon>Bacillota</taxon>
        <taxon>Bacilli</taxon>
        <taxon>Bacillales</taxon>
        <taxon>Bacillaceae</taxon>
        <taxon>Rossellomorea</taxon>
    </lineage>
</organism>
<dbReference type="EMBL" id="LQQY01000015">
    <property type="protein sequence ID" value="KZE48944.1"/>
    <property type="molecule type" value="Genomic_DNA"/>
</dbReference>
<dbReference type="Proteomes" id="UP000076510">
    <property type="component" value="Unassembled WGS sequence"/>
</dbReference>
<proteinExistence type="predicted"/>
<dbReference type="PATRIC" id="fig|189381.10.peg.36"/>
<evidence type="ECO:0000313" key="2">
    <source>
        <dbReference type="Proteomes" id="UP000076510"/>
    </source>
</evidence>
<protein>
    <submittedName>
        <fullName evidence="1">Uncharacterized protein</fullName>
    </submittedName>
</protein>
<dbReference type="RefSeq" id="WP_048004737.1">
    <property type="nucleotide sequence ID" value="NZ_CP047095.1"/>
</dbReference>
<name>A0A0J5SEM0_9BACI</name>
<dbReference type="AlphaFoldDB" id="A0A0J5SEM0"/>
<sequence>MKKLTLSASDFASLLKEGGYGRQSKNIKKQYGLNEIPPAAGSDFSDRVISCIGKSSMSIFYHAEEQRGMALHASSGKEALVEWVEGDQYTFWFQPYHEGMEELFKDFFALQEEQETVQVEEVKIQKWLIYEDSFEEDEWNELLEEEGVSEEERKTVREFKEKGYGPPNVVTTIFPGRLTSYREEAFIAGEGYVWLLDPETVEDSFFLGLKKIGVAEYVERLVLQAKEVLSPHKAEVKKFSIKRGMMFQLKGQIPLLVVVAILCVNMQAWEADGWLEIAVMVIFYEFFLGILSLFACLSPRRLFHI</sequence>